<comment type="caution">
    <text evidence="3">The sequence shown here is derived from an EMBL/GenBank/DDBJ whole genome shotgun (WGS) entry which is preliminary data.</text>
</comment>
<sequence>MGDTSRDPVDHSRTTRQHAGETMKNAAANGPGLITIAVGVIAMVVGLASFATGSSAAGGIAIGIAVLLWIIGGAVLFLAHRRVRQKELHFAATNPHAEAHPPTS</sequence>
<evidence type="ECO:0000256" key="1">
    <source>
        <dbReference type="SAM" id="MobiDB-lite"/>
    </source>
</evidence>
<proteinExistence type="predicted"/>
<feature type="transmembrane region" description="Helical" evidence="2">
    <location>
        <begin position="57"/>
        <end position="79"/>
    </location>
</feature>
<feature type="compositionally biased region" description="Basic and acidic residues" evidence="1">
    <location>
        <begin position="1"/>
        <end position="21"/>
    </location>
</feature>
<evidence type="ECO:0000313" key="4">
    <source>
        <dbReference type="Proteomes" id="UP000178953"/>
    </source>
</evidence>
<keyword evidence="2" id="KW-0472">Membrane</keyword>
<name>A0A1E8QB03_9MYCO</name>
<evidence type="ECO:0000256" key="2">
    <source>
        <dbReference type="SAM" id="Phobius"/>
    </source>
</evidence>
<keyword evidence="2" id="KW-0812">Transmembrane</keyword>
<dbReference type="AlphaFoldDB" id="A0A1E8QB03"/>
<organism evidence="3 4">
    <name type="scientific">Mycolicibacterium grossiae</name>
    <dbReference type="NCBI Taxonomy" id="1552759"/>
    <lineage>
        <taxon>Bacteria</taxon>
        <taxon>Bacillati</taxon>
        <taxon>Actinomycetota</taxon>
        <taxon>Actinomycetes</taxon>
        <taxon>Mycobacteriales</taxon>
        <taxon>Mycobacteriaceae</taxon>
        <taxon>Mycolicibacterium</taxon>
    </lineage>
</organism>
<dbReference type="EMBL" id="MCHX01000001">
    <property type="protein sequence ID" value="OFJ55738.1"/>
    <property type="molecule type" value="Genomic_DNA"/>
</dbReference>
<dbReference type="Proteomes" id="UP000178953">
    <property type="component" value="Unassembled WGS sequence"/>
</dbReference>
<evidence type="ECO:0000313" key="3">
    <source>
        <dbReference type="EMBL" id="OFJ55738.1"/>
    </source>
</evidence>
<keyword evidence="4" id="KW-1185">Reference proteome</keyword>
<gene>
    <name evidence="3" type="ORF">BEL07_00615</name>
</gene>
<keyword evidence="2" id="KW-1133">Transmembrane helix</keyword>
<dbReference type="OrthoDB" id="4741344at2"/>
<accession>A0A1E8QB03</accession>
<protein>
    <recommendedName>
        <fullName evidence="5">UsfY protein</fullName>
    </recommendedName>
</protein>
<feature type="transmembrane region" description="Helical" evidence="2">
    <location>
        <begin position="32"/>
        <end position="51"/>
    </location>
</feature>
<reference evidence="3 4" key="1">
    <citation type="submission" date="2016-09" db="EMBL/GenBank/DDBJ databases">
        <title>genome sequence of Mycobacterium sp. 739 SCH.</title>
        <authorList>
            <person name="Greninger A.L."/>
            <person name="Qin X."/>
            <person name="Jerome K."/>
            <person name="Vora S."/>
            <person name="Quinn K."/>
        </authorList>
    </citation>
    <scope>NUCLEOTIDE SEQUENCE [LARGE SCALE GENOMIC DNA]</scope>
    <source>
        <strain evidence="3 4">SCH</strain>
    </source>
</reference>
<dbReference type="RefSeq" id="WP_070351164.1">
    <property type="nucleotide sequence ID" value="NZ_CP043474.1"/>
</dbReference>
<evidence type="ECO:0008006" key="5">
    <source>
        <dbReference type="Google" id="ProtNLM"/>
    </source>
</evidence>
<feature type="region of interest" description="Disordered" evidence="1">
    <location>
        <begin position="1"/>
        <end position="25"/>
    </location>
</feature>